<sequence length="73" mass="7837">MIEATGKAGTSIKPDGKAGIGQGLTVCKRTATKQGTGNRRKPSWSGRVSRLPLAPRARLHDLARAFQPSRPRD</sequence>
<evidence type="ECO:0000256" key="1">
    <source>
        <dbReference type="SAM" id="MobiDB-lite"/>
    </source>
</evidence>
<protein>
    <submittedName>
        <fullName evidence="2">Uncharacterized protein</fullName>
    </submittedName>
</protein>
<comment type="caution">
    <text evidence="2">The sequence shown here is derived from an EMBL/GenBank/DDBJ whole genome shotgun (WGS) entry which is preliminary data.</text>
</comment>
<evidence type="ECO:0000313" key="2">
    <source>
        <dbReference type="EMBL" id="PZN79795.1"/>
    </source>
</evidence>
<organism evidence="2 3">
    <name type="scientific">Candidatus Methylumidiphilus alinenensis</name>
    <dbReference type="NCBI Taxonomy" id="2202197"/>
    <lineage>
        <taxon>Bacteria</taxon>
        <taxon>Pseudomonadati</taxon>
        <taxon>Pseudomonadota</taxon>
        <taxon>Gammaproteobacteria</taxon>
        <taxon>Methylococcales</taxon>
        <taxon>Candidatus Methylumidiphilus</taxon>
    </lineage>
</organism>
<dbReference type="AlphaFoldDB" id="A0A2W4R6J7"/>
<dbReference type="EMBL" id="QJPH01000292">
    <property type="protein sequence ID" value="PZN79795.1"/>
    <property type="molecule type" value="Genomic_DNA"/>
</dbReference>
<evidence type="ECO:0000313" key="3">
    <source>
        <dbReference type="Proteomes" id="UP000249396"/>
    </source>
</evidence>
<name>A0A2W4R6J7_9GAMM</name>
<gene>
    <name evidence="2" type="ORF">DM484_10875</name>
</gene>
<dbReference type="Proteomes" id="UP000249396">
    <property type="component" value="Unassembled WGS sequence"/>
</dbReference>
<feature type="region of interest" description="Disordered" evidence="1">
    <location>
        <begin position="1"/>
        <end position="73"/>
    </location>
</feature>
<proteinExistence type="predicted"/>
<accession>A0A2W4R6J7</accession>
<reference evidence="2 3" key="1">
    <citation type="journal article" date="2018" name="Aquat. Microb. Ecol.">
        <title>Gammaproteobacterial methanotrophs dominate.</title>
        <authorList>
            <person name="Rissanen A.J."/>
            <person name="Saarenheimo J."/>
            <person name="Tiirola M."/>
            <person name="Peura S."/>
            <person name="Aalto S.L."/>
            <person name="Karvinen A."/>
            <person name="Nykanen H."/>
        </authorList>
    </citation>
    <scope>NUCLEOTIDE SEQUENCE [LARGE SCALE GENOMIC DNA]</scope>
    <source>
        <strain evidence="2">AMbin10</strain>
    </source>
</reference>